<accession>A0A543I1Q8</accession>
<dbReference type="SUPFAM" id="SSF46894">
    <property type="entry name" value="C-terminal effector domain of the bipartite response regulators"/>
    <property type="match status" value="1"/>
</dbReference>
<sequence>MEVLGALGFSPEEATVYRTLVGLGATELADLARRCTMPDGDVEQAVLALRARGLVAESAVAAGRWVAAPPGVALRAIVNDRRHELEQAELAAARLAEAHRTEASVDVHDLVEVVIGAGAVGQRFHQLQLGAVSEVCAFVTDRPSVVRADENAAEDVATARGVRYRVVLERDVLEHEPQANVAAVLRREEEVRVVERVPTKLVVADGRTALVPLDVEGAEPSALVIHAAGLVASLMALFESVWREAWPLVLATPDADEVVELAAGPDEFDLQVLSLLLAGASDARVARQLDVGLRTVQRRVRSLMDATGSTTRIQLGWAAHERGWVARADASGGPPVAAVSTAMSASTSAS</sequence>
<keyword evidence="3" id="KW-1185">Reference proteome</keyword>
<dbReference type="InterPro" id="IPR002831">
    <property type="entry name" value="Tscrpt_reg_TrmB_N"/>
</dbReference>
<dbReference type="EMBL" id="VFPM01000001">
    <property type="protein sequence ID" value="TQM64522.1"/>
    <property type="molecule type" value="Genomic_DNA"/>
</dbReference>
<evidence type="ECO:0000313" key="2">
    <source>
        <dbReference type="EMBL" id="TQM64522.1"/>
    </source>
</evidence>
<dbReference type="Proteomes" id="UP000316747">
    <property type="component" value="Unassembled WGS sequence"/>
</dbReference>
<protein>
    <submittedName>
        <fullName evidence="2">Sugar-specific transcriptional regulator TrmB</fullName>
    </submittedName>
</protein>
<comment type="caution">
    <text evidence="2">The sequence shown here is derived from an EMBL/GenBank/DDBJ whole genome shotgun (WGS) entry which is preliminary data.</text>
</comment>
<evidence type="ECO:0000259" key="1">
    <source>
        <dbReference type="SMART" id="SM00421"/>
    </source>
</evidence>
<proteinExistence type="predicted"/>
<dbReference type="Pfam" id="PF01978">
    <property type="entry name" value="TrmB"/>
    <property type="match status" value="1"/>
</dbReference>
<name>A0A543I1Q8_9MICO</name>
<dbReference type="InterPro" id="IPR000792">
    <property type="entry name" value="Tscrpt_reg_LuxR_C"/>
</dbReference>
<reference evidence="2 3" key="1">
    <citation type="submission" date="2019-06" db="EMBL/GenBank/DDBJ databases">
        <title>Genome sequencing of plant associated microbes to promote plant fitness in Sorghum bicolor and Oryza sativa.</title>
        <authorList>
            <person name="Coleman-Derr D."/>
        </authorList>
    </citation>
    <scope>NUCLEOTIDE SEQUENCE [LARGE SCALE GENOMIC DNA]</scope>
    <source>
        <strain evidence="2 3">KV-663</strain>
    </source>
</reference>
<dbReference type="GO" id="GO:0006355">
    <property type="term" value="P:regulation of DNA-templated transcription"/>
    <property type="evidence" value="ECO:0007669"/>
    <property type="project" value="InterPro"/>
</dbReference>
<evidence type="ECO:0000313" key="3">
    <source>
        <dbReference type="Proteomes" id="UP000316747"/>
    </source>
</evidence>
<dbReference type="SMART" id="SM00421">
    <property type="entry name" value="HTH_LUXR"/>
    <property type="match status" value="1"/>
</dbReference>
<dbReference type="InterPro" id="IPR051797">
    <property type="entry name" value="TrmB-like"/>
</dbReference>
<dbReference type="RefSeq" id="WP_141842150.1">
    <property type="nucleotide sequence ID" value="NZ_VFPM01000001.1"/>
</dbReference>
<dbReference type="PANTHER" id="PTHR34293">
    <property type="entry name" value="HTH-TYPE TRANSCRIPTIONAL REGULATOR TRMBL2"/>
    <property type="match status" value="1"/>
</dbReference>
<organism evidence="2 3">
    <name type="scientific">Humibacillus xanthopallidus</name>
    <dbReference type="NCBI Taxonomy" id="412689"/>
    <lineage>
        <taxon>Bacteria</taxon>
        <taxon>Bacillati</taxon>
        <taxon>Actinomycetota</taxon>
        <taxon>Actinomycetes</taxon>
        <taxon>Micrococcales</taxon>
        <taxon>Intrasporangiaceae</taxon>
        <taxon>Humibacillus</taxon>
    </lineage>
</organism>
<dbReference type="Gene3D" id="1.10.10.10">
    <property type="entry name" value="Winged helix-like DNA-binding domain superfamily/Winged helix DNA-binding domain"/>
    <property type="match status" value="2"/>
</dbReference>
<dbReference type="InterPro" id="IPR016032">
    <property type="entry name" value="Sig_transdc_resp-reg_C-effctor"/>
</dbReference>
<feature type="domain" description="HTH luxR-type" evidence="1">
    <location>
        <begin position="262"/>
        <end position="319"/>
    </location>
</feature>
<dbReference type="PANTHER" id="PTHR34293:SF1">
    <property type="entry name" value="HTH-TYPE TRANSCRIPTIONAL REGULATOR TRMBL2"/>
    <property type="match status" value="1"/>
</dbReference>
<dbReference type="OrthoDB" id="3369460at2"/>
<dbReference type="GO" id="GO:0003677">
    <property type="term" value="F:DNA binding"/>
    <property type="evidence" value="ECO:0007669"/>
    <property type="project" value="InterPro"/>
</dbReference>
<dbReference type="AlphaFoldDB" id="A0A543I1Q8"/>
<dbReference type="InterPro" id="IPR036388">
    <property type="entry name" value="WH-like_DNA-bd_sf"/>
</dbReference>
<gene>
    <name evidence="2" type="ORF">FBY41_0890</name>
</gene>